<feature type="transmembrane region" description="Helical" evidence="5">
    <location>
        <begin position="63"/>
        <end position="86"/>
    </location>
</feature>
<keyword evidence="6" id="KW-0732">Signal</keyword>
<accession>A0A4V6QEL5</accession>
<keyword evidence="9" id="KW-1185">Reference proteome</keyword>
<evidence type="ECO:0000256" key="2">
    <source>
        <dbReference type="ARBA" id="ARBA00022692"/>
    </source>
</evidence>
<reference evidence="8 9" key="1">
    <citation type="submission" date="2018-11" db="EMBL/GenBank/DDBJ databases">
        <title>Genome sequence and assembly of Colletotrichum spinosum.</title>
        <authorList>
            <person name="Gan P."/>
            <person name="Shirasu K."/>
        </authorList>
    </citation>
    <scope>NUCLEOTIDE SEQUENCE [LARGE SCALE GENOMIC DNA]</scope>
    <source>
        <strain evidence="8 9">CBS 515.97</strain>
    </source>
</reference>
<dbReference type="GO" id="GO:0015171">
    <property type="term" value="F:amino acid transmembrane transporter activity"/>
    <property type="evidence" value="ECO:0007669"/>
    <property type="project" value="TreeGrafter"/>
</dbReference>
<dbReference type="PANTHER" id="PTHR43341:SF6">
    <property type="entry name" value="AMINO ACID TRANSPORTER (EUROFUNG)"/>
    <property type="match status" value="1"/>
</dbReference>
<proteinExistence type="predicted"/>
<keyword evidence="4 5" id="KW-0472">Membrane</keyword>
<dbReference type="AlphaFoldDB" id="A0A4V6QEL5"/>
<evidence type="ECO:0000256" key="4">
    <source>
        <dbReference type="ARBA" id="ARBA00023136"/>
    </source>
</evidence>
<keyword evidence="3 5" id="KW-1133">Transmembrane helix</keyword>
<organism evidence="8 9">
    <name type="scientific">Colletotrichum spinosum</name>
    <dbReference type="NCBI Taxonomy" id="1347390"/>
    <lineage>
        <taxon>Eukaryota</taxon>
        <taxon>Fungi</taxon>
        <taxon>Dikarya</taxon>
        <taxon>Ascomycota</taxon>
        <taxon>Pezizomycotina</taxon>
        <taxon>Sordariomycetes</taxon>
        <taxon>Hypocreomycetidae</taxon>
        <taxon>Glomerellales</taxon>
        <taxon>Glomerellaceae</taxon>
        <taxon>Colletotrichum</taxon>
        <taxon>Colletotrichum orbiculare species complex</taxon>
    </lineage>
</organism>
<keyword evidence="2 5" id="KW-0812">Transmembrane</keyword>
<comment type="caution">
    <text evidence="8">The sequence shown here is derived from an EMBL/GenBank/DDBJ whole genome shotgun (WGS) entry which is preliminary data.</text>
</comment>
<evidence type="ECO:0000256" key="1">
    <source>
        <dbReference type="ARBA" id="ARBA00004141"/>
    </source>
</evidence>
<evidence type="ECO:0000313" key="9">
    <source>
        <dbReference type="Proteomes" id="UP000295083"/>
    </source>
</evidence>
<feature type="domain" description="Amino acid permease/ SLC12A" evidence="7">
    <location>
        <begin position="34"/>
        <end position="121"/>
    </location>
</feature>
<comment type="subcellular location">
    <subcellularLocation>
        <location evidence="1">Membrane</location>
        <topology evidence="1">Multi-pass membrane protein</topology>
    </subcellularLocation>
</comment>
<feature type="signal peptide" evidence="6">
    <location>
        <begin position="1"/>
        <end position="24"/>
    </location>
</feature>
<sequence>MNIGVLPHIVNALLMISILSAGNAHVYCSFEVCVPVYCLLVSLAFACLSYLKLSSGSMTVLTWLTNPITGGTLVTYIVICVNYLFFYRAVKAQKLDRADLPHQGYLQPHETYIALVWLILVEAFYG</sequence>
<dbReference type="Pfam" id="PF00324">
    <property type="entry name" value="AA_permease"/>
    <property type="match status" value="1"/>
</dbReference>
<evidence type="ECO:0000313" key="8">
    <source>
        <dbReference type="EMBL" id="TDZ39219.1"/>
    </source>
</evidence>
<dbReference type="GO" id="GO:0016020">
    <property type="term" value="C:membrane"/>
    <property type="evidence" value="ECO:0007669"/>
    <property type="project" value="UniProtKB-SubCell"/>
</dbReference>
<evidence type="ECO:0000256" key="3">
    <source>
        <dbReference type="ARBA" id="ARBA00022989"/>
    </source>
</evidence>
<dbReference type="InterPro" id="IPR050524">
    <property type="entry name" value="APC_YAT"/>
</dbReference>
<protein>
    <submittedName>
        <fullName evidence="8">General amino acid permease AGP2</fullName>
    </submittedName>
</protein>
<evidence type="ECO:0000256" key="6">
    <source>
        <dbReference type="SAM" id="SignalP"/>
    </source>
</evidence>
<feature type="transmembrane region" description="Helical" evidence="5">
    <location>
        <begin position="34"/>
        <end position="51"/>
    </location>
</feature>
<evidence type="ECO:0000259" key="7">
    <source>
        <dbReference type="Pfam" id="PF00324"/>
    </source>
</evidence>
<dbReference type="Proteomes" id="UP000295083">
    <property type="component" value="Unassembled WGS sequence"/>
</dbReference>
<dbReference type="EMBL" id="QAPG01000011">
    <property type="protein sequence ID" value="TDZ39219.1"/>
    <property type="molecule type" value="Genomic_DNA"/>
</dbReference>
<gene>
    <name evidence="8" type="primary">AGP2-0</name>
    <name evidence="8" type="ORF">C8035_v006369</name>
</gene>
<dbReference type="PANTHER" id="PTHR43341">
    <property type="entry name" value="AMINO ACID PERMEASE"/>
    <property type="match status" value="1"/>
</dbReference>
<dbReference type="Gene3D" id="1.20.1740.10">
    <property type="entry name" value="Amino acid/polyamine transporter I"/>
    <property type="match status" value="1"/>
</dbReference>
<evidence type="ECO:0000256" key="5">
    <source>
        <dbReference type="SAM" id="Phobius"/>
    </source>
</evidence>
<name>A0A4V6QEL5_9PEZI</name>
<dbReference type="InterPro" id="IPR004841">
    <property type="entry name" value="AA-permease/SLC12A_dom"/>
</dbReference>
<feature type="chain" id="PRO_5020963744" evidence="6">
    <location>
        <begin position="25"/>
        <end position="126"/>
    </location>
</feature>